<accession>A0A438DE30</accession>
<dbReference type="PANTHER" id="PTHR11439:SF440">
    <property type="entry name" value="INTEGRASE CATALYTIC DOMAIN-CONTAINING PROTEIN"/>
    <property type="match status" value="1"/>
</dbReference>
<evidence type="ECO:0000313" key="2">
    <source>
        <dbReference type="EMBL" id="RVW33688.1"/>
    </source>
</evidence>
<sequence>MDLPLGFEGKFSIERVRRLKKSLYGLKQSPCAWFERFVKSLLKFGYHQSQGYHTLFIKQSHEKKITALIVYIDEIIVIGDDVEEMQNLKGKLAKEFEIKDLENLRYFLSIEVTRSKRGIYVAQRKYILDLLNEIGMLGCKPVGYCTFVSSNLVTWRSKKQHVVAWSSVEVEFRAMTLGICELMWLKGLLRELQVNLENPMRLYCDNKDAITIAHLPVQYDRTKHVEMDRHFIKEKIDSGLIRTLFVASKLQLADVFTKGVQNPTFNSIVSKLGMKDIFELA</sequence>
<dbReference type="Proteomes" id="UP000288805">
    <property type="component" value="Unassembled WGS sequence"/>
</dbReference>
<dbReference type="InterPro" id="IPR013103">
    <property type="entry name" value="RVT_2"/>
</dbReference>
<dbReference type="EMBL" id="QGNW01001667">
    <property type="protein sequence ID" value="RVW33688.1"/>
    <property type="molecule type" value="Genomic_DNA"/>
</dbReference>
<feature type="domain" description="Reverse transcriptase Ty1/copia-type" evidence="1">
    <location>
        <begin position="3"/>
        <end position="142"/>
    </location>
</feature>
<evidence type="ECO:0000259" key="1">
    <source>
        <dbReference type="Pfam" id="PF07727"/>
    </source>
</evidence>
<dbReference type="CDD" id="cd09272">
    <property type="entry name" value="RNase_HI_RT_Ty1"/>
    <property type="match status" value="1"/>
</dbReference>
<dbReference type="Pfam" id="PF07727">
    <property type="entry name" value="RVT_2"/>
    <property type="match status" value="1"/>
</dbReference>
<protein>
    <submittedName>
        <fullName evidence="2">Retrovirus-related Pol polyprotein from transposon RE1</fullName>
    </submittedName>
</protein>
<proteinExistence type="predicted"/>
<reference evidence="2 3" key="1">
    <citation type="journal article" date="2018" name="PLoS Genet.">
        <title>Population sequencing reveals clonal diversity and ancestral inbreeding in the grapevine cultivar Chardonnay.</title>
        <authorList>
            <person name="Roach M.J."/>
            <person name="Johnson D.L."/>
            <person name="Bohlmann J."/>
            <person name="van Vuuren H.J."/>
            <person name="Jones S.J."/>
            <person name="Pretorius I.S."/>
            <person name="Schmidt S.A."/>
            <person name="Borneman A.R."/>
        </authorList>
    </citation>
    <scope>NUCLEOTIDE SEQUENCE [LARGE SCALE GENOMIC DNA]</scope>
    <source>
        <strain evidence="3">cv. Chardonnay</strain>
        <tissue evidence="2">Leaf</tissue>
    </source>
</reference>
<dbReference type="AlphaFoldDB" id="A0A438DE30"/>
<dbReference type="InterPro" id="IPR043502">
    <property type="entry name" value="DNA/RNA_pol_sf"/>
</dbReference>
<dbReference type="SUPFAM" id="SSF56672">
    <property type="entry name" value="DNA/RNA polymerases"/>
    <property type="match status" value="1"/>
</dbReference>
<comment type="caution">
    <text evidence="2">The sequence shown here is derived from an EMBL/GenBank/DDBJ whole genome shotgun (WGS) entry which is preliminary data.</text>
</comment>
<gene>
    <name evidence="2" type="primary">RE1_887</name>
    <name evidence="2" type="ORF">CK203_105868</name>
</gene>
<evidence type="ECO:0000313" key="3">
    <source>
        <dbReference type="Proteomes" id="UP000288805"/>
    </source>
</evidence>
<organism evidence="2 3">
    <name type="scientific">Vitis vinifera</name>
    <name type="common">Grape</name>
    <dbReference type="NCBI Taxonomy" id="29760"/>
    <lineage>
        <taxon>Eukaryota</taxon>
        <taxon>Viridiplantae</taxon>
        <taxon>Streptophyta</taxon>
        <taxon>Embryophyta</taxon>
        <taxon>Tracheophyta</taxon>
        <taxon>Spermatophyta</taxon>
        <taxon>Magnoliopsida</taxon>
        <taxon>eudicotyledons</taxon>
        <taxon>Gunneridae</taxon>
        <taxon>Pentapetalae</taxon>
        <taxon>rosids</taxon>
        <taxon>Vitales</taxon>
        <taxon>Vitaceae</taxon>
        <taxon>Viteae</taxon>
        <taxon>Vitis</taxon>
    </lineage>
</organism>
<dbReference type="PANTHER" id="PTHR11439">
    <property type="entry name" value="GAG-POL-RELATED RETROTRANSPOSON"/>
    <property type="match status" value="1"/>
</dbReference>
<name>A0A438DE30_VITVI</name>